<dbReference type="Proteomes" id="UP000301870">
    <property type="component" value="Chromosome 18"/>
</dbReference>
<organism evidence="2 3">
    <name type="scientific">Spodoptera litura</name>
    <name type="common">Asian cotton leafworm</name>
    <dbReference type="NCBI Taxonomy" id="69820"/>
    <lineage>
        <taxon>Eukaryota</taxon>
        <taxon>Metazoa</taxon>
        <taxon>Ecdysozoa</taxon>
        <taxon>Arthropoda</taxon>
        <taxon>Hexapoda</taxon>
        <taxon>Insecta</taxon>
        <taxon>Pterygota</taxon>
        <taxon>Neoptera</taxon>
        <taxon>Endopterygota</taxon>
        <taxon>Lepidoptera</taxon>
        <taxon>Glossata</taxon>
        <taxon>Ditrysia</taxon>
        <taxon>Noctuoidea</taxon>
        <taxon>Noctuidae</taxon>
        <taxon>Amphipyrinae</taxon>
        <taxon>Spodoptera</taxon>
    </lineage>
</organism>
<dbReference type="PANTHER" id="PTHR46599">
    <property type="entry name" value="PIGGYBAC TRANSPOSABLE ELEMENT-DERIVED PROTEIN 4"/>
    <property type="match status" value="1"/>
</dbReference>
<sequence length="212" mass="24217">MTCKRFKVLENLHLNDNSQMPARGTPQFDKLYKVRPLLELLNTACQRCAKTTTSQSIDESMNQFKGISSLKQYMPLKPIKRGYKVWTKADSETGYVIEFQIYTGKRDDQSTEFGLGANVVKCLTQKLVDEGYRGHVTFDNFFASYEILQYLYNNGIYATATVNSNRADLPLIVKHAKSQKQEYTKEPKSKLSKRRIPMAHQKQCGVCNVAGH</sequence>
<evidence type="ECO:0000313" key="3">
    <source>
        <dbReference type="RefSeq" id="XP_022823353.1"/>
    </source>
</evidence>
<dbReference type="InterPro" id="IPR029526">
    <property type="entry name" value="PGBD"/>
</dbReference>
<evidence type="ECO:0000259" key="1">
    <source>
        <dbReference type="Pfam" id="PF13843"/>
    </source>
</evidence>
<feature type="domain" description="PiggyBac transposable element-derived protein" evidence="1">
    <location>
        <begin position="1"/>
        <end position="181"/>
    </location>
</feature>
<evidence type="ECO:0000313" key="2">
    <source>
        <dbReference type="Proteomes" id="UP000301870"/>
    </source>
</evidence>
<accession>A0A9J7E304</accession>
<proteinExistence type="predicted"/>
<dbReference type="OrthoDB" id="118105at2759"/>
<reference evidence="3" key="1">
    <citation type="submission" date="2025-08" db="UniProtKB">
        <authorList>
            <consortium name="RefSeq"/>
        </authorList>
    </citation>
    <scope>IDENTIFICATION</scope>
    <source>
        <strain evidence="3">Ishihara</strain>
        <tissue evidence="3">Whole body</tissue>
    </source>
</reference>
<dbReference type="AlphaFoldDB" id="A0A9J7E304"/>
<dbReference type="GeneID" id="111354245"/>
<gene>
    <name evidence="3" type="primary">LOC111354245</name>
</gene>
<dbReference type="RefSeq" id="XP_022823353.1">
    <property type="nucleotide sequence ID" value="XM_022967585.1"/>
</dbReference>
<dbReference type="PANTHER" id="PTHR46599:SF3">
    <property type="entry name" value="PIGGYBAC TRANSPOSABLE ELEMENT-DERIVED PROTEIN 4"/>
    <property type="match status" value="1"/>
</dbReference>
<keyword evidence="2" id="KW-1185">Reference proteome</keyword>
<name>A0A9J7E304_SPOLT</name>
<dbReference type="Pfam" id="PF13843">
    <property type="entry name" value="DDE_Tnp_1_7"/>
    <property type="match status" value="1"/>
</dbReference>
<dbReference type="KEGG" id="sliu:111354245"/>
<protein>
    <submittedName>
        <fullName evidence="3">PiggyBac transposable element-derived protein 1-like</fullName>
    </submittedName>
</protein>